<keyword evidence="1" id="KW-1133">Transmembrane helix</keyword>
<dbReference type="Proteomes" id="UP000595197">
    <property type="component" value="Plasmid pTT6-5"/>
</dbReference>
<keyword evidence="1" id="KW-0472">Membrane</keyword>
<sequence>MARSYRSLERPAEYFGCHIKVGIFSLCLLMGSWVPMVLTSFINGLIIGLIGSFFAGLVVKIGRRLSRDDPYWPDVLVRQIMDGDDYLDV</sequence>
<feature type="transmembrane region" description="Helical" evidence="1">
    <location>
        <begin position="12"/>
        <end position="34"/>
    </location>
</feature>
<gene>
    <name evidence="2" type="ORF">IGS68_35265</name>
</gene>
<accession>A0ABX7BI47</accession>
<proteinExistence type="predicted"/>
<keyword evidence="3" id="KW-1185">Reference proteome</keyword>
<geneLocation type="plasmid" evidence="2 3">
    <name>pTT6-5</name>
</geneLocation>
<organism evidence="2 3">
    <name type="scientific">Skermanella cutis</name>
    <dbReference type="NCBI Taxonomy" id="2775420"/>
    <lineage>
        <taxon>Bacteria</taxon>
        <taxon>Pseudomonadati</taxon>
        <taxon>Pseudomonadota</taxon>
        <taxon>Alphaproteobacteria</taxon>
        <taxon>Rhodospirillales</taxon>
        <taxon>Azospirillaceae</taxon>
        <taxon>Skermanella</taxon>
    </lineage>
</organism>
<name>A0ABX7BI47_9PROT</name>
<evidence type="ECO:0000313" key="3">
    <source>
        <dbReference type="Proteomes" id="UP000595197"/>
    </source>
</evidence>
<protein>
    <submittedName>
        <fullName evidence="2">Uncharacterized protein</fullName>
    </submittedName>
</protein>
<reference evidence="2" key="1">
    <citation type="submission" date="2021-02" db="EMBL/GenBank/DDBJ databases">
        <title>Skermanella TT6 skin isolate.</title>
        <authorList>
            <person name="Lee K."/>
            <person name="Ganzorig M."/>
        </authorList>
    </citation>
    <scope>NUCLEOTIDE SEQUENCE</scope>
    <source>
        <strain evidence="2">TT6</strain>
    </source>
</reference>
<keyword evidence="1" id="KW-0812">Transmembrane</keyword>
<dbReference type="EMBL" id="CP067425">
    <property type="protein sequence ID" value="QQP94073.1"/>
    <property type="molecule type" value="Genomic_DNA"/>
</dbReference>
<evidence type="ECO:0000256" key="1">
    <source>
        <dbReference type="SAM" id="Phobius"/>
    </source>
</evidence>
<dbReference type="RefSeq" id="WP_201083985.1">
    <property type="nucleotide sequence ID" value="NZ_CP067425.2"/>
</dbReference>
<feature type="transmembrane region" description="Helical" evidence="1">
    <location>
        <begin position="40"/>
        <end position="59"/>
    </location>
</feature>
<keyword evidence="2" id="KW-0614">Plasmid</keyword>
<evidence type="ECO:0000313" key="2">
    <source>
        <dbReference type="EMBL" id="QQP94073.1"/>
    </source>
</evidence>